<keyword evidence="3" id="KW-1185">Reference proteome</keyword>
<accession>A0A4Z1NV66</accession>
<dbReference type="AlphaFoldDB" id="A0A4Z1NV66"/>
<keyword evidence="1" id="KW-0732">Signal</keyword>
<feature type="chain" id="PRO_5021246465" evidence="1">
    <location>
        <begin position="16"/>
        <end position="138"/>
    </location>
</feature>
<evidence type="ECO:0000313" key="3">
    <source>
        <dbReference type="Proteomes" id="UP000298493"/>
    </source>
</evidence>
<feature type="signal peptide" evidence="1">
    <location>
        <begin position="1"/>
        <end position="15"/>
    </location>
</feature>
<dbReference type="Proteomes" id="UP000298493">
    <property type="component" value="Unassembled WGS sequence"/>
</dbReference>
<comment type="caution">
    <text evidence="2">The sequence shown here is derived from an EMBL/GenBank/DDBJ whole genome shotgun (WGS) entry which is preliminary data.</text>
</comment>
<dbReference type="EMBL" id="SNSC02000022">
    <property type="protein sequence ID" value="TID14641.1"/>
    <property type="molecule type" value="Genomic_DNA"/>
</dbReference>
<evidence type="ECO:0000313" key="2">
    <source>
        <dbReference type="EMBL" id="TID14641.1"/>
    </source>
</evidence>
<proteinExistence type="predicted"/>
<organism evidence="2 3">
    <name type="scientific">Venturia nashicola</name>
    <dbReference type="NCBI Taxonomy" id="86259"/>
    <lineage>
        <taxon>Eukaryota</taxon>
        <taxon>Fungi</taxon>
        <taxon>Dikarya</taxon>
        <taxon>Ascomycota</taxon>
        <taxon>Pezizomycotina</taxon>
        <taxon>Dothideomycetes</taxon>
        <taxon>Pleosporomycetidae</taxon>
        <taxon>Venturiales</taxon>
        <taxon>Venturiaceae</taxon>
        <taxon>Venturia</taxon>
    </lineage>
</organism>
<name>A0A4Z1NV66_9PEZI</name>
<evidence type="ECO:0000256" key="1">
    <source>
        <dbReference type="SAM" id="SignalP"/>
    </source>
</evidence>
<sequence length="138" mass="15430">MKAQTILLLLGTAIASVVPQGAEQLSKVENVFEKKSCVGLNRMCISALAQNPHIHCQRDFTIRANYPLRLLSRYMQERGVLFTIHLSSGRAFEELFRNSMCVVGEKDQTICMLGGGEKQHRPEVLAEKGRRNNSIQTG</sequence>
<protein>
    <submittedName>
        <fullName evidence="2">Uncharacterized protein</fullName>
    </submittedName>
</protein>
<gene>
    <name evidence="2" type="ORF">E6O75_ATG08787</name>
</gene>
<reference evidence="2 3" key="1">
    <citation type="submission" date="2019-04" db="EMBL/GenBank/DDBJ databases">
        <title>High contiguity whole genome sequence and gene annotation resource for two Venturia nashicola isolates.</title>
        <authorList>
            <person name="Prokchorchik M."/>
            <person name="Won K."/>
            <person name="Lee Y."/>
            <person name="Choi E.D."/>
            <person name="Segonzac C."/>
            <person name="Sohn K.H."/>
        </authorList>
    </citation>
    <scope>NUCLEOTIDE SEQUENCE [LARGE SCALE GENOMIC DNA]</scope>
    <source>
        <strain evidence="2 3">PRI2</strain>
    </source>
</reference>